<evidence type="ECO:0000256" key="5">
    <source>
        <dbReference type="ARBA" id="ARBA00023237"/>
    </source>
</evidence>
<feature type="domain" description="SusD-like N-terminal" evidence="7">
    <location>
        <begin position="82"/>
        <end position="237"/>
    </location>
</feature>
<keyword evidence="5" id="KW-0998">Cell outer membrane</keyword>
<organism evidence="8 9">
    <name type="scientific">Winogradskyella pulchriflava</name>
    <dbReference type="NCBI Taxonomy" id="1110688"/>
    <lineage>
        <taxon>Bacteria</taxon>
        <taxon>Pseudomonadati</taxon>
        <taxon>Bacteroidota</taxon>
        <taxon>Flavobacteriia</taxon>
        <taxon>Flavobacteriales</taxon>
        <taxon>Flavobacteriaceae</taxon>
        <taxon>Winogradskyella</taxon>
    </lineage>
</organism>
<evidence type="ECO:0000256" key="4">
    <source>
        <dbReference type="ARBA" id="ARBA00023136"/>
    </source>
</evidence>
<evidence type="ECO:0000256" key="3">
    <source>
        <dbReference type="ARBA" id="ARBA00022729"/>
    </source>
</evidence>
<keyword evidence="4" id="KW-0472">Membrane</keyword>
<dbReference type="Pfam" id="PF07980">
    <property type="entry name" value="SusD_RagB"/>
    <property type="match status" value="1"/>
</dbReference>
<accession>A0ABV6Q3S7</accession>
<dbReference type="EMBL" id="JBHLTQ010000001">
    <property type="protein sequence ID" value="MFC0602923.1"/>
    <property type="molecule type" value="Genomic_DNA"/>
</dbReference>
<proteinExistence type="inferred from homology"/>
<evidence type="ECO:0000313" key="8">
    <source>
        <dbReference type="EMBL" id="MFC0602923.1"/>
    </source>
</evidence>
<name>A0ABV6Q3S7_9FLAO</name>
<evidence type="ECO:0000256" key="2">
    <source>
        <dbReference type="ARBA" id="ARBA00006275"/>
    </source>
</evidence>
<evidence type="ECO:0000313" key="9">
    <source>
        <dbReference type="Proteomes" id="UP001589832"/>
    </source>
</evidence>
<dbReference type="PROSITE" id="PS51257">
    <property type="entry name" value="PROKAR_LIPOPROTEIN"/>
    <property type="match status" value="1"/>
</dbReference>
<comment type="similarity">
    <text evidence="2">Belongs to the SusD family.</text>
</comment>
<dbReference type="Gene3D" id="1.25.40.390">
    <property type="match status" value="1"/>
</dbReference>
<comment type="subcellular location">
    <subcellularLocation>
        <location evidence="1">Cell outer membrane</location>
    </subcellularLocation>
</comment>
<feature type="domain" description="RagB/SusD" evidence="6">
    <location>
        <begin position="349"/>
        <end position="493"/>
    </location>
</feature>
<evidence type="ECO:0000256" key="1">
    <source>
        <dbReference type="ARBA" id="ARBA00004442"/>
    </source>
</evidence>
<keyword evidence="3" id="KW-0732">Signal</keyword>
<dbReference type="InterPro" id="IPR012944">
    <property type="entry name" value="SusD_RagB_dom"/>
</dbReference>
<dbReference type="Proteomes" id="UP001589832">
    <property type="component" value="Unassembled WGS sequence"/>
</dbReference>
<dbReference type="InterPro" id="IPR011990">
    <property type="entry name" value="TPR-like_helical_dom_sf"/>
</dbReference>
<dbReference type="InterPro" id="IPR033985">
    <property type="entry name" value="SusD-like_N"/>
</dbReference>
<dbReference type="RefSeq" id="WP_386057831.1">
    <property type="nucleotide sequence ID" value="NZ_JBHLTQ010000001.1"/>
</dbReference>
<dbReference type="SUPFAM" id="SSF48452">
    <property type="entry name" value="TPR-like"/>
    <property type="match status" value="1"/>
</dbReference>
<reference evidence="8 9" key="1">
    <citation type="submission" date="2024-09" db="EMBL/GenBank/DDBJ databases">
        <authorList>
            <person name="Sun Q."/>
            <person name="Mori K."/>
        </authorList>
    </citation>
    <scope>NUCLEOTIDE SEQUENCE [LARGE SCALE GENOMIC DNA]</scope>
    <source>
        <strain evidence="8 9">NCAIM B.02481</strain>
    </source>
</reference>
<sequence length="494" mass="54820">MKKKLIYSIMFCSVLFLGCNEEFLEGEQTNVLTASGIAEHSDNYPQLLDGSLNGITSLIIEPFGITGSRHFDFGQKMVDIWTDMICGDMALSGSAYGWYNDSANLISTVDFTQEENDITWKYYYRIVSVANNVINSIGGNNAEPETDEGKRILGQAKIYRAYAYFYLLQLYQGTYDPNQEVLPFYNIDIYSLAKVPAGDIYDQVVSDLTHAIQLLDGYTREAKNLVDKTVAQGFLAYTYGAMGDFANAKIQADAVIASGYPLTTAGQLAFPGAGSGFNDVNTASWIWGYDLVEDLGHQLIDWWGQVDCFTYSYAWAGDHKSIDDLLYSQIPANDVRKNQFGTGTAPLQPINKFFDPGRTIGGQYIITTDLVHMRVEEFYLLSAESAARTGNEPAAKARMIELLSSRLGAAEAAAYINPLSGQALLDAIYLQTRIELWGEGKSYFAMKRNQATVTRGTNHVYRAGESFSYNSDEMTFQIPDTEIENNPSITGQNN</sequence>
<evidence type="ECO:0000259" key="6">
    <source>
        <dbReference type="Pfam" id="PF07980"/>
    </source>
</evidence>
<keyword evidence="9" id="KW-1185">Reference proteome</keyword>
<protein>
    <submittedName>
        <fullName evidence="8">RagB/SusD family nutrient uptake outer membrane protein</fullName>
    </submittedName>
</protein>
<dbReference type="Pfam" id="PF14322">
    <property type="entry name" value="SusD-like_3"/>
    <property type="match status" value="1"/>
</dbReference>
<comment type="caution">
    <text evidence="8">The sequence shown here is derived from an EMBL/GenBank/DDBJ whole genome shotgun (WGS) entry which is preliminary data.</text>
</comment>
<evidence type="ECO:0000259" key="7">
    <source>
        <dbReference type="Pfam" id="PF14322"/>
    </source>
</evidence>
<gene>
    <name evidence="8" type="ORF">ACFFGA_00020</name>
</gene>